<dbReference type="AlphaFoldDB" id="A0A645CQV0"/>
<evidence type="ECO:0000256" key="2">
    <source>
        <dbReference type="ARBA" id="ARBA00022679"/>
    </source>
</evidence>
<dbReference type="InterPro" id="IPR035902">
    <property type="entry name" value="Nuc_phospho_transferase"/>
</dbReference>
<gene>
    <name evidence="3" type="primary">trpD_24</name>
    <name evidence="3" type="ORF">SDC9_126334</name>
</gene>
<protein>
    <submittedName>
        <fullName evidence="3">Anthranilate phosphoribosyltransferase</fullName>
        <ecNumber evidence="3">2.4.2.18</ecNumber>
    </submittedName>
</protein>
<proteinExistence type="predicted"/>
<sequence>MLKDQAPNPAMRAITVLNAGAALYIAGKAEELAEGVALADAALGSGDAWRKLEQLIRYSHHE</sequence>
<dbReference type="GO" id="GO:0004048">
    <property type="term" value="F:anthranilate phosphoribosyltransferase activity"/>
    <property type="evidence" value="ECO:0007669"/>
    <property type="project" value="UniProtKB-EC"/>
</dbReference>
<evidence type="ECO:0000313" key="3">
    <source>
        <dbReference type="EMBL" id="MPM79301.1"/>
    </source>
</evidence>
<comment type="caution">
    <text evidence="3">The sequence shown here is derived from an EMBL/GenBank/DDBJ whole genome shotgun (WGS) entry which is preliminary data.</text>
</comment>
<organism evidence="3">
    <name type="scientific">bioreactor metagenome</name>
    <dbReference type="NCBI Taxonomy" id="1076179"/>
    <lineage>
        <taxon>unclassified sequences</taxon>
        <taxon>metagenomes</taxon>
        <taxon>ecological metagenomes</taxon>
    </lineage>
</organism>
<dbReference type="SUPFAM" id="SSF52418">
    <property type="entry name" value="Nucleoside phosphorylase/phosphoribosyltransferase catalytic domain"/>
    <property type="match status" value="1"/>
</dbReference>
<accession>A0A645CQV0</accession>
<keyword evidence="2 3" id="KW-0808">Transferase</keyword>
<dbReference type="EC" id="2.4.2.18" evidence="3"/>
<keyword evidence="1 3" id="KW-0328">Glycosyltransferase</keyword>
<reference evidence="3" key="1">
    <citation type="submission" date="2019-08" db="EMBL/GenBank/DDBJ databases">
        <authorList>
            <person name="Kucharzyk K."/>
            <person name="Murdoch R.W."/>
            <person name="Higgins S."/>
            <person name="Loffler F."/>
        </authorList>
    </citation>
    <scope>NUCLEOTIDE SEQUENCE</scope>
</reference>
<evidence type="ECO:0000256" key="1">
    <source>
        <dbReference type="ARBA" id="ARBA00022676"/>
    </source>
</evidence>
<dbReference type="EMBL" id="VSSQ01029249">
    <property type="protein sequence ID" value="MPM79301.1"/>
    <property type="molecule type" value="Genomic_DNA"/>
</dbReference>
<dbReference type="Gene3D" id="3.40.1030.10">
    <property type="entry name" value="Nucleoside phosphorylase/phosphoribosyltransferase catalytic domain"/>
    <property type="match status" value="1"/>
</dbReference>
<name>A0A645CQV0_9ZZZZ</name>